<keyword evidence="4" id="KW-1003">Cell membrane</keyword>
<evidence type="ECO:0000256" key="12">
    <source>
        <dbReference type="SAM" id="Phobius"/>
    </source>
</evidence>
<evidence type="ECO:0000256" key="10">
    <source>
        <dbReference type="ARBA" id="ARBA00023012"/>
    </source>
</evidence>
<evidence type="ECO:0000256" key="1">
    <source>
        <dbReference type="ARBA" id="ARBA00000085"/>
    </source>
</evidence>
<dbReference type="InterPro" id="IPR003594">
    <property type="entry name" value="HATPase_dom"/>
</dbReference>
<dbReference type="GO" id="GO:0004721">
    <property type="term" value="F:phosphoprotein phosphatase activity"/>
    <property type="evidence" value="ECO:0007669"/>
    <property type="project" value="TreeGrafter"/>
</dbReference>
<keyword evidence="8" id="KW-0418">Kinase</keyword>
<dbReference type="CDD" id="cd00082">
    <property type="entry name" value="HisKA"/>
    <property type="match status" value="1"/>
</dbReference>
<evidence type="ECO:0000259" key="13">
    <source>
        <dbReference type="PROSITE" id="PS50109"/>
    </source>
</evidence>
<keyword evidence="15" id="KW-1185">Reference proteome</keyword>
<dbReference type="InterPro" id="IPR050351">
    <property type="entry name" value="BphY/WalK/GraS-like"/>
</dbReference>
<keyword evidence="5" id="KW-0597">Phosphoprotein</keyword>
<feature type="transmembrane region" description="Helical" evidence="12">
    <location>
        <begin position="21"/>
        <end position="40"/>
    </location>
</feature>
<dbReference type="InterPro" id="IPR004358">
    <property type="entry name" value="Sig_transdc_His_kin-like_C"/>
</dbReference>
<dbReference type="SUPFAM" id="SSF47384">
    <property type="entry name" value="Homodimeric domain of signal transducing histidine kinase"/>
    <property type="match status" value="1"/>
</dbReference>
<feature type="domain" description="Histidine kinase" evidence="13">
    <location>
        <begin position="133"/>
        <end position="343"/>
    </location>
</feature>
<dbReference type="PRINTS" id="PR00344">
    <property type="entry name" value="BCTRLSENSOR"/>
</dbReference>
<dbReference type="Gene3D" id="1.10.287.130">
    <property type="match status" value="1"/>
</dbReference>
<keyword evidence="10" id="KW-0902">Two-component regulatory system</keyword>
<dbReference type="GO" id="GO:0000155">
    <property type="term" value="F:phosphorelay sensor kinase activity"/>
    <property type="evidence" value="ECO:0007669"/>
    <property type="project" value="InterPro"/>
</dbReference>
<keyword evidence="11 12" id="KW-0472">Membrane</keyword>
<dbReference type="SUPFAM" id="SSF55874">
    <property type="entry name" value="ATPase domain of HSP90 chaperone/DNA topoisomerase II/histidine kinase"/>
    <property type="match status" value="1"/>
</dbReference>
<feature type="transmembrane region" description="Helical" evidence="12">
    <location>
        <begin position="46"/>
        <end position="65"/>
    </location>
</feature>
<dbReference type="InterPro" id="IPR036097">
    <property type="entry name" value="HisK_dim/P_sf"/>
</dbReference>
<evidence type="ECO:0000256" key="4">
    <source>
        <dbReference type="ARBA" id="ARBA00022475"/>
    </source>
</evidence>
<dbReference type="InterPro" id="IPR005467">
    <property type="entry name" value="His_kinase_dom"/>
</dbReference>
<evidence type="ECO:0000256" key="7">
    <source>
        <dbReference type="ARBA" id="ARBA00022692"/>
    </source>
</evidence>
<keyword evidence="9 12" id="KW-1133">Transmembrane helix</keyword>
<accession>A0A429ZYS9</accession>
<proteinExistence type="predicted"/>
<gene>
    <name evidence="14" type="ORF">CBF37_05600</name>
</gene>
<evidence type="ECO:0000256" key="5">
    <source>
        <dbReference type="ARBA" id="ARBA00022553"/>
    </source>
</evidence>
<comment type="subcellular location">
    <subcellularLocation>
        <location evidence="2">Cell membrane</location>
        <topology evidence="2">Multi-pass membrane protein</topology>
    </subcellularLocation>
</comment>
<evidence type="ECO:0000256" key="2">
    <source>
        <dbReference type="ARBA" id="ARBA00004651"/>
    </source>
</evidence>
<dbReference type="AlphaFoldDB" id="A0A429ZYS9"/>
<evidence type="ECO:0000256" key="8">
    <source>
        <dbReference type="ARBA" id="ARBA00022777"/>
    </source>
</evidence>
<evidence type="ECO:0000256" key="9">
    <source>
        <dbReference type="ARBA" id="ARBA00022989"/>
    </source>
</evidence>
<dbReference type="SMART" id="SM00387">
    <property type="entry name" value="HATPase_c"/>
    <property type="match status" value="1"/>
</dbReference>
<dbReference type="InterPro" id="IPR036890">
    <property type="entry name" value="HATPase_C_sf"/>
</dbReference>
<evidence type="ECO:0000313" key="15">
    <source>
        <dbReference type="Proteomes" id="UP000287857"/>
    </source>
</evidence>
<dbReference type="PANTHER" id="PTHR45453:SF2">
    <property type="entry name" value="HISTIDINE KINASE"/>
    <property type="match status" value="1"/>
</dbReference>
<dbReference type="GO" id="GO:0005886">
    <property type="term" value="C:plasma membrane"/>
    <property type="evidence" value="ECO:0007669"/>
    <property type="project" value="UniProtKB-SubCell"/>
</dbReference>
<keyword evidence="6" id="KW-0808">Transferase</keyword>
<protein>
    <recommendedName>
        <fullName evidence="3">histidine kinase</fullName>
        <ecNumber evidence="3">2.7.13.3</ecNumber>
    </recommendedName>
</protein>
<comment type="caution">
    <text evidence="14">The sequence shown here is derived from an EMBL/GenBank/DDBJ whole genome shotgun (WGS) entry which is preliminary data.</text>
</comment>
<evidence type="ECO:0000256" key="3">
    <source>
        <dbReference type="ARBA" id="ARBA00012438"/>
    </source>
</evidence>
<dbReference type="Pfam" id="PF02518">
    <property type="entry name" value="HATPase_c"/>
    <property type="match status" value="1"/>
</dbReference>
<dbReference type="GO" id="GO:0016036">
    <property type="term" value="P:cellular response to phosphate starvation"/>
    <property type="evidence" value="ECO:0007669"/>
    <property type="project" value="TreeGrafter"/>
</dbReference>
<name>A0A429ZYS9_9ENTE</name>
<dbReference type="EC" id="2.7.13.3" evidence="3"/>
<organism evidence="14 15">
    <name type="scientific">Vagococcus vulneris</name>
    <dbReference type="NCBI Taxonomy" id="1977869"/>
    <lineage>
        <taxon>Bacteria</taxon>
        <taxon>Bacillati</taxon>
        <taxon>Bacillota</taxon>
        <taxon>Bacilli</taxon>
        <taxon>Lactobacillales</taxon>
        <taxon>Enterococcaceae</taxon>
        <taxon>Vagococcus</taxon>
    </lineage>
</organism>
<comment type="catalytic activity">
    <reaction evidence="1">
        <text>ATP + protein L-histidine = ADP + protein N-phospho-L-histidine.</text>
        <dbReference type="EC" id="2.7.13.3"/>
    </reaction>
</comment>
<dbReference type="PROSITE" id="PS50109">
    <property type="entry name" value="HIS_KIN"/>
    <property type="match status" value="1"/>
</dbReference>
<dbReference type="Proteomes" id="UP000287857">
    <property type="component" value="Unassembled WGS sequence"/>
</dbReference>
<evidence type="ECO:0000256" key="11">
    <source>
        <dbReference type="ARBA" id="ARBA00023136"/>
    </source>
</evidence>
<keyword evidence="7 12" id="KW-0812">Transmembrane</keyword>
<evidence type="ECO:0000256" key="6">
    <source>
        <dbReference type="ARBA" id="ARBA00022679"/>
    </source>
</evidence>
<dbReference type="InterPro" id="IPR003661">
    <property type="entry name" value="HisK_dim/P_dom"/>
</dbReference>
<dbReference type="EMBL" id="NGJS01000006">
    <property type="protein sequence ID" value="RST99141.1"/>
    <property type="molecule type" value="Genomic_DNA"/>
</dbReference>
<reference evidence="14 15" key="1">
    <citation type="submission" date="2017-05" db="EMBL/GenBank/DDBJ databases">
        <title>Vagococcus spp. assemblies.</title>
        <authorList>
            <person name="Gulvik C.A."/>
        </authorList>
    </citation>
    <scope>NUCLEOTIDE SEQUENCE [LARGE SCALE GENOMIC DNA]</scope>
    <source>
        <strain evidence="14 15">SS1995</strain>
    </source>
</reference>
<evidence type="ECO:0000313" key="14">
    <source>
        <dbReference type="EMBL" id="RST99141.1"/>
    </source>
</evidence>
<dbReference type="Gene3D" id="3.30.565.10">
    <property type="entry name" value="Histidine kinase-like ATPase, C-terminal domain"/>
    <property type="match status" value="1"/>
</dbReference>
<sequence>MNKAADKYMNFLKYLSDQLHLFLIWILLIITTGFVLWLTPKESLDMSVMIYIVLIGVIIIFIYFLTSYQRKKRWWNRLEKKSIQHLDMEHLTNAHSYEEKFYQTCINNIQDDFIWESNHVNKQSKEHQDFINGWVHEIKIPLASFNLLVDAVEYDIPDDKFLLFKDNLQRMNDYVEQVMYYSRLDSFSKDYLISSHSLLAIVQSVVKRSANYFIQNHIKLELADEDANVLTDEKWLHYIINQIISNSLKYTEAGGTIHIEINKDDRGTLLSISDTGIGIPTEELQRIFDKGFTGSNGRNKQTNSTGLGLYLANNLAKKLGHHLIVTSEVNEGTKVSILFPTLGYYSDNDSDFLDI</sequence>
<dbReference type="PANTHER" id="PTHR45453">
    <property type="entry name" value="PHOSPHATE REGULON SENSOR PROTEIN PHOR"/>
    <property type="match status" value="1"/>
</dbReference>